<dbReference type="InterPro" id="IPR004381">
    <property type="entry name" value="Glycerate_kinase"/>
</dbReference>
<keyword evidence="2 4" id="KW-0808">Transferase</keyword>
<sequence length="382" mass="39062">MTVLVAPDKFKGSLSAAEVADCLAAGLTGAGVACHRLPLADGGDGSVEAAIAAGFAALPGTVAGATGMPRRNLIALRGDTAVVEVANTCGLATLPGGRLSPLDSSSLGLGQALRHALRYAPRRIVLALGGSAGTDGGMGLLTAMGFRFIDAAGRVLTPKGRALLDIAGVDVSAAVRLPAVELVLACDVTNPLAGPDGAAYVYGPQKGASPAQVRLLDQGLRRLVQVLSRNGFPQAAALATSPGAGSAGGIGFAAMLLGAQPISGAEYFLDLLDFDRHRRRADLIVTGEGSIDAQTERGKLPAAIAHRAGATPVIVVAGRSDLPRTRWRRAGFTHVYTLADYTEADTAHNPALTARLLTRIGTTIAHHHLTKHNPEIDLAPCE</sequence>
<dbReference type="GO" id="GO:0008887">
    <property type="term" value="F:glycerate kinase activity"/>
    <property type="evidence" value="ECO:0007669"/>
    <property type="project" value="UniProtKB-UniRule"/>
</dbReference>
<dbReference type="NCBIfam" id="TIGR00045">
    <property type="entry name" value="glycerate kinase"/>
    <property type="match status" value="1"/>
</dbReference>
<dbReference type="Gene3D" id="3.40.50.10350">
    <property type="entry name" value="Glycerate kinase, domain 1"/>
    <property type="match status" value="1"/>
</dbReference>
<dbReference type="InterPro" id="IPR018193">
    <property type="entry name" value="Glyc_kinase_flavodox-like_fold"/>
</dbReference>
<comment type="similarity">
    <text evidence="1 4">Belongs to the glycerate kinase type-1 family.</text>
</comment>
<accession>A0A6G9XR75</accession>
<evidence type="ECO:0000256" key="3">
    <source>
        <dbReference type="ARBA" id="ARBA00022777"/>
    </source>
</evidence>
<proteinExistence type="inferred from homology"/>
<organism evidence="5 6">
    <name type="scientific">Nocardia brasiliensis</name>
    <dbReference type="NCBI Taxonomy" id="37326"/>
    <lineage>
        <taxon>Bacteria</taxon>
        <taxon>Bacillati</taxon>
        <taxon>Actinomycetota</taxon>
        <taxon>Actinomycetes</taxon>
        <taxon>Mycobacteriales</taxon>
        <taxon>Nocardiaceae</taxon>
        <taxon>Nocardia</taxon>
    </lineage>
</organism>
<dbReference type="GO" id="GO:0031388">
    <property type="term" value="P:organic acid phosphorylation"/>
    <property type="evidence" value="ECO:0007669"/>
    <property type="project" value="UniProtKB-UniRule"/>
</dbReference>
<evidence type="ECO:0000313" key="5">
    <source>
        <dbReference type="EMBL" id="QIS03451.1"/>
    </source>
</evidence>
<dbReference type="PIRSF" id="PIRSF006078">
    <property type="entry name" value="GlxK"/>
    <property type="match status" value="1"/>
</dbReference>
<gene>
    <name evidence="5" type="ORF">F5X71_14990</name>
</gene>
<evidence type="ECO:0000313" key="6">
    <source>
        <dbReference type="Proteomes" id="UP000501705"/>
    </source>
</evidence>
<dbReference type="EC" id="2.7.1.-" evidence="5"/>
<evidence type="ECO:0000256" key="2">
    <source>
        <dbReference type="ARBA" id="ARBA00022679"/>
    </source>
</evidence>
<evidence type="ECO:0000256" key="1">
    <source>
        <dbReference type="ARBA" id="ARBA00006284"/>
    </source>
</evidence>
<dbReference type="InterPro" id="IPR018197">
    <property type="entry name" value="Glycerate_kinase_RE-like"/>
</dbReference>
<evidence type="ECO:0000256" key="4">
    <source>
        <dbReference type="PIRNR" id="PIRNR006078"/>
    </source>
</evidence>
<dbReference type="Proteomes" id="UP000501705">
    <property type="component" value="Chromosome"/>
</dbReference>
<protein>
    <submittedName>
        <fullName evidence="5">Glycerate kinase</fullName>
        <ecNumber evidence="5">2.7.1.-</ecNumber>
    </submittedName>
</protein>
<dbReference type="EMBL" id="CP046171">
    <property type="protein sequence ID" value="QIS03451.1"/>
    <property type="molecule type" value="Genomic_DNA"/>
</dbReference>
<dbReference type="PANTHER" id="PTHR21599">
    <property type="entry name" value="GLYCERATE KINASE"/>
    <property type="match status" value="1"/>
</dbReference>
<name>A0A6G9XR75_NOCBR</name>
<dbReference type="Pfam" id="PF02595">
    <property type="entry name" value="Gly_kinase"/>
    <property type="match status" value="1"/>
</dbReference>
<dbReference type="AlphaFoldDB" id="A0A6G9XR75"/>
<dbReference type="RefSeq" id="WP_167462519.1">
    <property type="nucleotide sequence ID" value="NZ_CP046171.1"/>
</dbReference>
<dbReference type="SUPFAM" id="SSF110738">
    <property type="entry name" value="Glycerate kinase I"/>
    <property type="match status" value="1"/>
</dbReference>
<keyword evidence="3 4" id="KW-0418">Kinase</keyword>
<dbReference type="InterPro" id="IPR036129">
    <property type="entry name" value="Glycerate_kinase_sf"/>
</dbReference>
<dbReference type="PANTHER" id="PTHR21599:SF0">
    <property type="entry name" value="GLYCERATE KINASE"/>
    <property type="match status" value="1"/>
</dbReference>
<dbReference type="Gene3D" id="3.90.1510.10">
    <property type="entry name" value="Glycerate kinase, domain 2"/>
    <property type="match status" value="1"/>
</dbReference>
<reference evidence="5 6" key="1">
    <citation type="journal article" date="2019" name="ACS Chem. Biol.">
        <title>Identification and Mobilization of a Cryptic Antibiotic Biosynthesis Gene Locus from a Human-Pathogenic Nocardia Isolate.</title>
        <authorList>
            <person name="Herisse M."/>
            <person name="Ishida K."/>
            <person name="Porter J.L."/>
            <person name="Howden B."/>
            <person name="Hertweck C."/>
            <person name="Stinear T.P."/>
            <person name="Pidot S.J."/>
        </authorList>
    </citation>
    <scope>NUCLEOTIDE SEQUENCE [LARGE SCALE GENOMIC DNA]</scope>
    <source>
        <strain evidence="5 6">AUSMDU00024985</strain>
    </source>
</reference>